<evidence type="ECO:0000259" key="5">
    <source>
        <dbReference type="Pfam" id="PF13180"/>
    </source>
</evidence>
<reference evidence="6 7" key="1">
    <citation type="submission" date="2019-02" db="EMBL/GenBank/DDBJ databases">
        <title>Deep-cultivation of Planctomycetes and their phenomic and genomic characterization uncovers novel biology.</title>
        <authorList>
            <person name="Wiegand S."/>
            <person name="Jogler M."/>
            <person name="Boedeker C."/>
            <person name="Pinto D."/>
            <person name="Vollmers J."/>
            <person name="Rivas-Marin E."/>
            <person name="Kohn T."/>
            <person name="Peeters S.H."/>
            <person name="Heuer A."/>
            <person name="Rast P."/>
            <person name="Oberbeckmann S."/>
            <person name="Bunk B."/>
            <person name="Jeske O."/>
            <person name="Meyerdierks A."/>
            <person name="Storesund J.E."/>
            <person name="Kallscheuer N."/>
            <person name="Luecker S."/>
            <person name="Lage O.M."/>
            <person name="Pohl T."/>
            <person name="Merkel B.J."/>
            <person name="Hornburger P."/>
            <person name="Mueller R.-W."/>
            <person name="Bruemmer F."/>
            <person name="Labrenz M."/>
            <person name="Spormann A.M."/>
            <person name="Op Den Camp H."/>
            <person name="Overmann J."/>
            <person name="Amann R."/>
            <person name="Jetten M.S.M."/>
            <person name="Mascher T."/>
            <person name="Medema M.H."/>
            <person name="Devos D.P."/>
            <person name="Kaster A.-K."/>
            <person name="Ovreas L."/>
            <person name="Rohde M."/>
            <person name="Galperin M.Y."/>
            <person name="Jogler C."/>
        </authorList>
    </citation>
    <scope>NUCLEOTIDE SEQUENCE [LARGE SCALE GENOMIC DNA]</scope>
    <source>
        <strain evidence="6 7">CA13</strain>
    </source>
</reference>
<evidence type="ECO:0000256" key="4">
    <source>
        <dbReference type="SAM" id="Phobius"/>
    </source>
</evidence>
<dbReference type="SUPFAM" id="SSF50156">
    <property type="entry name" value="PDZ domain-like"/>
    <property type="match status" value="1"/>
</dbReference>
<keyword evidence="7" id="KW-1185">Reference proteome</keyword>
<dbReference type="GO" id="GO:0006508">
    <property type="term" value="P:proteolysis"/>
    <property type="evidence" value="ECO:0007669"/>
    <property type="project" value="UniProtKB-KW"/>
</dbReference>
<organism evidence="6 7">
    <name type="scientific">Novipirellula herctigrandis</name>
    <dbReference type="NCBI Taxonomy" id="2527986"/>
    <lineage>
        <taxon>Bacteria</taxon>
        <taxon>Pseudomonadati</taxon>
        <taxon>Planctomycetota</taxon>
        <taxon>Planctomycetia</taxon>
        <taxon>Pirellulales</taxon>
        <taxon>Pirellulaceae</taxon>
        <taxon>Novipirellula</taxon>
    </lineage>
</organism>
<keyword evidence="4" id="KW-0812">Transmembrane</keyword>
<evidence type="ECO:0000256" key="2">
    <source>
        <dbReference type="ARBA" id="ARBA00022670"/>
    </source>
</evidence>
<proteinExistence type="inferred from homology"/>
<dbReference type="Pfam" id="PF13365">
    <property type="entry name" value="Trypsin_2"/>
    <property type="match status" value="1"/>
</dbReference>
<dbReference type="InterPro" id="IPR001940">
    <property type="entry name" value="Peptidase_S1C"/>
</dbReference>
<sequence>MALSLEIIKGSRLYRILYRNENQARARLYGILCGCIFIAIGLIHHVDPPTTVAQDFVGNTASSVGTAATVPQSLEKLLRHGGAPSSLTELRILEQQQRKIAKLASQCTVSVQIGAAQGCGVIVTDTGYILTAAHVAMRPNKSATIKMSDGRIVTATTLGLNRSVDAGLIKINAGQNGGADWPHATLGTSENLVPGMWCIAMGHPGGYDRGRGPVTRVGRILSVEDDKIVTDCALIGGDSGGPLFDIEGRLIAVHSRIGNDVADNLHVPVDHYDTHWKQLASAEAWGYLDGFKPMLGVSGNQSTGVAKILRVASGSPADEAGIRKDDIIQRFGEIAITDFHSLTKAVSDTMPGERVEVWLSRGQERLRRVVEIGRVE</sequence>
<dbReference type="InterPro" id="IPR009003">
    <property type="entry name" value="Peptidase_S1_PA"/>
</dbReference>
<evidence type="ECO:0000256" key="1">
    <source>
        <dbReference type="ARBA" id="ARBA00010541"/>
    </source>
</evidence>
<gene>
    <name evidence="6" type="primary">hhoA_2</name>
    <name evidence="6" type="ORF">CA13_36780</name>
</gene>
<dbReference type="Gene3D" id="2.30.42.10">
    <property type="match status" value="1"/>
</dbReference>
<dbReference type="PANTHER" id="PTHR22939:SF129">
    <property type="entry name" value="SERINE PROTEASE HTRA2, MITOCHONDRIAL"/>
    <property type="match status" value="1"/>
</dbReference>
<dbReference type="AlphaFoldDB" id="A0A5C5Z593"/>
<dbReference type="InterPro" id="IPR001478">
    <property type="entry name" value="PDZ"/>
</dbReference>
<comment type="caution">
    <text evidence="6">The sequence shown here is derived from an EMBL/GenBank/DDBJ whole genome shotgun (WGS) entry which is preliminary data.</text>
</comment>
<dbReference type="PANTHER" id="PTHR22939">
    <property type="entry name" value="SERINE PROTEASE FAMILY S1C HTRA-RELATED"/>
    <property type="match status" value="1"/>
</dbReference>
<dbReference type="Pfam" id="PF13180">
    <property type="entry name" value="PDZ_2"/>
    <property type="match status" value="1"/>
</dbReference>
<dbReference type="SUPFAM" id="SSF50494">
    <property type="entry name" value="Trypsin-like serine proteases"/>
    <property type="match status" value="1"/>
</dbReference>
<keyword evidence="2 6" id="KW-0645">Protease</keyword>
<dbReference type="InterPro" id="IPR036034">
    <property type="entry name" value="PDZ_sf"/>
</dbReference>
<evidence type="ECO:0000256" key="3">
    <source>
        <dbReference type="ARBA" id="ARBA00022801"/>
    </source>
</evidence>
<protein>
    <submittedName>
        <fullName evidence="6">Putative serine protease HhoA</fullName>
    </submittedName>
</protein>
<dbReference type="PRINTS" id="PR00834">
    <property type="entry name" value="PROTEASES2C"/>
</dbReference>
<keyword evidence="4" id="KW-0472">Membrane</keyword>
<evidence type="ECO:0000313" key="6">
    <source>
        <dbReference type="EMBL" id="TWT82217.1"/>
    </source>
</evidence>
<dbReference type="Proteomes" id="UP000315010">
    <property type="component" value="Unassembled WGS sequence"/>
</dbReference>
<dbReference type="OrthoDB" id="248175at2"/>
<evidence type="ECO:0000313" key="7">
    <source>
        <dbReference type="Proteomes" id="UP000315010"/>
    </source>
</evidence>
<feature type="transmembrane region" description="Helical" evidence="4">
    <location>
        <begin position="28"/>
        <end position="46"/>
    </location>
</feature>
<accession>A0A5C5Z593</accession>
<feature type="domain" description="PDZ" evidence="5">
    <location>
        <begin position="293"/>
        <end position="366"/>
    </location>
</feature>
<keyword evidence="3" id="KW-0378">Hydrolase</keyword>
<dbReference type="EMBL" id="SJPJ01000001">
    <property type="protein sequence ID" value="TWT82217.1"/>
    <property type="molecule type" value="Genomic_DNA"/>
</dbReference>
<dbReference type="Gene3D" id="2.40.10.120">
    <property type="match status" value="1"/>
</dbReference>
<comment type="similarity">
    <text evidence="1">Belongs to the peptidase S1C family.</text>
</comment>
<name>A0A5C5Z593_9BACT</name>
<keyword evidence="4" id="KW-1133">Transmembrane helix</keyword>
<dbReference type="GO" id="GO:0004252">
    <property type="term" value="F:serine-type endopeptidase activity"/>
    <property type="evidence" value="ECO:0007669"/>
    <property type="project" value="InterPro"/>
</dbReference>